<dbReference type="Pfam" id="PF12840">
    <property type="entry name" value="HTH_20"/>
    <property type="match status" value="1"/>
</dbReference>
<evidence type="ECO:0000313" key="1">
    <source>
        <dbReference type="EMBL" id="RYP82868.1"/>
    </source>
</evidence>
<dbReference type="CDD" id="cd00090">
    <property type="entry name" value="HTH_ARSR"/>
    <property type="match status" value="1"/>
</dbReference>
<dbReference type="EMBL" id="SDKM01000041">
    <property type="protein sequence ID" value="RYP82868.1"/>
    <property type="molecule type" value="Genomic_DNA"/>
</dbReference>
<dbReference type="Proteomes" id="UP000295198">
    <property type="component" value="Unassembled WGS sequence"/>
</dbReference>
<accession>A0A4Q4Z5Z2</accession>
<dbReference type="AlphaFoldDB" id="A0A4Q4Z5Z2"/>
<organism evidence="1 2">
    <name type="scientific">Nocardioides guangzhouensis</name>
    <dbReference type="NCBI Taxonomy" id="2497878"/>
    <lineage>
        <taxon>Bacteria</taxon>
        <taxon>Bacillati</taxon>
        <taxon>Actinomycetota</taxon>
        <taxon>Actinomycetes</taxon>
        <taxon>Propionibacteriales</taxon>
        <taxon>Nocardioidaceae</taxon>
        <taxon>Nocardioides</taxon>
    </lineage>
</organism>
<reference evidence="1 2" key="1">
    <citation type="submission" date="2019-01" db="EMBL/GenBank/DDBJ databases">
        <title>Nocardioides guangzhouensis sp. nov., an actinobacterium isolated from soil.</title>
        <authorList>
            <person name="Fu Y."/>
            <person name="Cai Y."/>
            <person name="Lin Z."/>
            <person name="Chen P."/>
        </authorList>
    </citation>
    <scope>NUCLEOTIDE SEQUENCE [LARGE SCALE GENOMIC DNA]</scope>
    <source>
        <strain evidence="1 2">130</strain>
    </source>
</reference>
<dbReference type="InterPro" id="IPR036388">
    <property type="entry name" value="WH-like_DNA-bd_sf"/>
</dbReference>
<dbReference type="OrthoDB" id="3399802at2"/>
<dbReference type="SUPFAM" id="SSF46785">
    <property type="entry name" value="Winged helix' DNA-binding domain"/>
    <property type="match status" value="1"/>
</dbReference>
<evidence type="ECO:0000313" key="2">
    <source>
        <dbReference type="Proteomes" id="UP000295198"/>
    </source>
</evidence>
<dbReference type="InterPro" id="IPR011991">
    <property type="entry name" value="ArsR-like_HTH"/>
</dbReference>
<dbReference type="Gene3D" id="1.10.10.10">
    <property type="entry name" value="Winged helix-like DNA-binding domain superfamily/Winged helix DNA-binding domain"/>
    <property type="match status" value="1"/>
</dbReference>
<proteinExistence type="predicted"/>
<protein>
    <submittedName>
        <fullName evidence="1">Transcriptional regulator</fullName>
    </submittedName>
</protein>
<gene>
    <name evidence="1" type="ORF">EKO23_20805</name>
</gene>
<name>A0A4Q4Z5Z2_9ACTN</name>
<keyword evidence="2" id="KW-1185">Reference proteome</keyword>
<comment type="caution">
    <text evidence="1">The sequence shown here is derived from an EMBL/GenBank/DDBJ whole genome shotgun (WGS) entry which is preliminary data.</text>
</comment>
<dbReference type="InterPro" id="IPR036390">
    <property type="entry name" value="WH_DNA-bd_sf"/>
</dbReference>
<sequence>MDEAFGRRVTKLGALADPVRRALYRFVADQPGAVSREQAADGVAVPRHTAKFHLDRLVDEGLLVTEFRRLTGRTGPGAGRPAKLYRRSGKEVAVSLPHRSYDLAGDVLADAVERSLAGTPIEDAVRAAAGDAGARAVEASEPDPGATDLDRVAGVLATFGFEPRVDGDLLLHNCPFDRLASDHTELVCGMNLAFVEAVADGLGCTGVEPGLDPDPARCCVRVRDGAAGGAPERGRGATA</sequence>